<name>A0ABQ7M1N6_BRACM</name>
<accession>A0ABQ7M1N6</accession>
<keyword evidence="2" id="KW-1185">Reference proteome</keyword>
<protein>
    <submittedName>
        <fullName evidence="1">Uncharacterized protein</fullName>
    </submittedName>
</protein>
<reference evidence="1 2" key="1">
    <citation type="submission" date="2021-03" db="EMBL/GenBank/DDBJ databases">
        <authorList>
            <person name="King G.J."/>
            <person name="Bancroft I."/>
            <person name="Baten A."/>
            <person name="Bloomfield J."/>
            <person name="Borpatragohain P."/>
            <person name="He Z."/>
            <person name="Irish N."/>
            <person name="Irwin J."/>
            <person name="Liu K."/>
            <person name="Mauleon R.P."/>
            <person name="Moore J."/>
            <person name="Morris R."/>
            <person name="Ostergaard L."/>
            <person name="Wang B."/>
            <person name="Wells R."/>
        </authorList>
    </citation>
    <scope>NUCLEOTIDE SEQUENCE [LARGE SCALE GENOMIC DNA]</scope>
    <source>
        <strain evidence="1">R-o-18</strain>
        <tissue evidence="1">Leaf</tissue>
    </source>
</reference>
<evidence type="ECO:0000313" key="1">
    <source>
        <dbReference type="EMBL" id="KAG5392732.1"/>
    </source>
</evidence>
<organism evidence="1 2">
    <name type="scientific">Brassica rapa subsp. trilocularis</name>
    <dbReference type="NCBI Taxonomy" id="1813537"/>
    <lineage>
        <taxon>Eukaryota</taxon>
        <taxon>Viridiplantae</taxon>
        <taxon>Streptophyta</taxon>
        <taxon>Embryophyta</taxon>
        <taxon>Tracheophyta</taxon>
        <taxon>Spermatophyta</taxon>
        <taxon>Magnoliopsida</taxon>
        <taxon>eudicotyledons</taxon>
        <taxon>Gunneridae</taxon>
        <taxon>Pentapetalae</taxon>
        <taxon>rosids</taxon>
        <taxon>malvids</taxon>
        <taxon>Brassicales</taxon>
        <taxon>Brassicaceae</taxon>
        <taxon>Brassiceae</taxon>
        <taxon>Brassica</taxon>
    </lineage>
</organism>
<feature type="non-terminal residue" evidence="1">
    <location>
        <position position="1565"/>
    </location>
</feature>
<proteinExistence type="predicted"/>
<dbReference type="EMBL" id="JADBGQ010000006">
    <property type="protein sequence ID" value="KAG5392732.1"/>
    <property type="molecule type" value="Genomic_DNA"/>
</dbReference>
<sequence>MKFCLVSVTPQDVRVCCQHTQDVRCLSLMVSVCVRSQHISSTLVLGFSTLTLPWTVRSNFIPWWGCRLSTHRRTSVGVREHTQDVCGFVGVCPVCYTISTLVIGTQAASPSRGLFGHFGPRWAVCSVQQTSVGVPPAHKGHLWLSVTVRQHTQDDVRVYACVSVSTHRTSVGVLQHTGRPWLSISTHISTLALPLHCLGDFGPRGLSVQYTQDVRGCSSAHTGCLWVSVSTHRTSVGVRQHTQDVCDVLGCLSAHTGHPCVSVSTHRTSVCVRQHTQDIRVCLSAHTGRPWLSISTHISTLVLGLSTLALPVDGSGDFGPRGLSVQYTLDGRGCPSAHTGCLTHISTLVVGLSTLTLPVDCSGDFGPCGLSVQYTQDVRGCPSAVSTHRTSVGVRQHTQDVRVCLSAHTEHPVLSVCVRVCLSAHTGCPWLSISTHISTLVLGLCTLTLPVECSGDFGPRGLSAHTGHPCLSINSHISTLVLGLRTLALPVDCLGDFGPRGLSVQYTQDVRGCPPTHTGRLWLSVAVRQHTQDVRGCPCVSVCVCGCPPAHTGHLWLSVAVRQHTQDVHVRPSAHTGRLCASVCVRQHTRDVCGCPSVHISARWSLDSARWPFPWTVLVILAHVGCLFSTHMTSVGVRQHTQDVHVCPSADTGRRLWVSASTHRMSVAVCVCPCVSVCGRQHTQDVRAYPSVHILALHRTSVGVRQHTHDVCGFLWLSVSTHRTSVAVCVCPFVSVGVRQHTQDVRGCLWLSVSTNMTSVCVRQHTQDVRVCLSAHTGRPWLSISTHISTLVFGLSTLALPVDGSGDFGPRGLSVQYTLDGRGCPSVHTGRPWVFVSTHRTSVAVLDTGRPWVSVSSQHTQDICGCPLAHTGRPCVSVSTHRTSGAVRVCPCVSVSTHRMSVAVHQNTYKHVGPWTLHADPSCGLFGTSVGVRQRTQNTCGCPWLSVSTHRTSVAVRVCLWVSAGTHRTFVAVSGCPSAHTGRPCVYVSTHRTSVCVCVCPSAHTVRPWLSISTHISTLALPVDCFGDFGPRGLSVQYTHDVCWFPSAHTGCPCVSVSTHRMSVAVRVCLCVSVSTHISTLVLGFSTLTLPVDCSGDFIPCGLSVEYTQDVCGCPLAHTGRLWLSVCVRQYTYQHVGTWTQHASPSRGLFGSFWPTWAVCSVHTRRPWVSASTQRTFVAVRDCPSAHTGRPWLSVCVRVCLWVSASIHRTFVAVRGSLSSHTGRPCVSVSTHRTSVCMRVSPSAHTGRLWVSFSTQDVRGCPSVHISARWPFPCTVWVILDHVGCLFSTHRTSVGVRQHTQDVCGCPSAHTGHLWVSVSTHRTSVTSVTVRVCPSSHTGRPWVSVSTHRTSVCVRQHTQDVRGCPCVSVCVRQHTQDVRGCPSVYISARWSLDLARWPFSWTVWVILAHVGCLLSTQRTSMGVRQHTQDVRGCPWLSISTHRTSVAVRVCPCVSVCVCVCPSGHTGRPWLSISTHISTLVLGLSTLTLPVDCSGDFGPRGLFVQYTQDVRGCSPAHTGRLWLSFSTHRTSVAVRVCPCVSVSTHRTSVAVHQYTYQPVGPWTQHS</sequence>
<evidence type="ECO:0000313" key="2">
    <source>
        <dbReference type="Proteomes" id="UP000823674"/>
    </source>
</evidence>
<comment type="caution">
    <text evidence="1">The sequence shown here is derived from an EMBL/GenBank/DDBJ whole genome shotgun (WGS) entry which is preliminary data.</text>
</comment>
<gene>
    <name evidence="1" type="primary">A06g502560.1_BraROA</name>
    <name evidence="1" type="ORF">IGI04_022695</name>
</gene>
<dbReference type="Proteomes" id="UP000823674">
    <property type="component" value="Chromosome A06"/>
</dbReference>